<dbReference type="InterPro" id="IPR011009">
    <property type="entry name" value="Kinase-like_dom_sf"/>
</dbReference>
<dbReference type="Proteomes" id="UP000189681">
    <property type="component" value="Unassembled WGS sequence"/>
</dbReference>
<dbReference type="GO" id="GO:0004674">
    <property type="term" value="F:protein serine/threonine kinase activity"/>
    <property type="evidence" value="ECO:0007669"/>
    <property type="project" value="TreeGrafter"/>
</dbReference>
<protein>
    <submittedName>
        <fullName evidence="1">Uncharacterized protein</fullName>
    </submittedName>
</protein>
<organism evidence="1 2">
    <name type="scientific">Candidatus Brocadia carolinensis</name>
    <dbReference type="NCBI Taxonomy" id="1004156"/>
    <lineage>
        <taxon>Bacteria</taxon>
        <taxon>Pseudomonadati</taxon>
        <taxon>Planctomycetota</taxon>
        <taxon>Candidatus Brocadiia</taxon>
        <taxon>Candidatus Brocadiales</taxon>
        <taxon>Candidatus Brocadiaceae</taxon>
        <taxon>Candidatus Brocadia</taxon>
    </lineage>
</organism>
<accession>A0A1V4ATB1</accession>
<dbReference type="Gene3D" id="1.10.510.10">
    <property type="entry name" value="Transferase(Phosphotransferase) domain 1"/>
    <property type="match status" value="2"/>
</dbReference>
<name>A0A1V4ATB1_9BACT</name>
<dbReference type="AlphaFoldDB" id="A0A1V4ATB1"/>
<gene>
    <name evidence="1" type="ORF">AYP45_09655</name>
</gene>
<sequence>MRSYATDIIKKVLRYLYHGEAFYIKKYTTKGFLEGVKSLFSLSKAYREWTHSHRLQKSHLLAAEPVAVGEKRRFGILKDCYIISKAIPNSTTVKAFLSIIQKSSTSALQKATFMNNLISYVRTVHDLGIFHGELHAENILVAIDNPASFYLLDVGRALFKKKLPLSFRIHELSRLLYSIIDTCTHEEITGLIDEYSGQLLPNKDKDIFRTTVLKKIYKIKHRLWQSRTRKCLKTNNVFTGSTYGGYTVNKRNEWDISTLVAMIDRHLISFKEQPDMVVKSSAKTGITRIPVSHEGVKSMCIKEYRHPSALKNFFYSIRSSPARRAWLAAHGLMAANFLTPKPIALFEEKRFARSKKSFIIMEDISRCLPCNKYVSENFNDPYDKTMPGKKKRFISRLAASFKHLHDSGIYHSDLKANNIMIAELPDTWDFFLFGSGSGILSKKNNHQGKGEKFIATQCIDASLYYVYRQIKILPDLCRE</sequence>
<dbReference type="STRING" id="1004156.AYP45_09655"/>
<dbReference type="SUPFAM" id="SSF56112">
    <property type="entry name" value="Protein kinase-like (PK-like)"/>
    <property type="match status" value="2"/>
</dbReference>
<evidence type="ECO:0000313" key="2">
    <source>
        <dbReference type="Proteomes" id="UP000189681"/>
    </source>
</evidence>
<dbReference type="InterPro" id="IPR008271">
    <property type="entry name" value="Ser/Thr_kinase_AS"/>
</dbReference>
<dbReference type="EMBL" id="AYTS01000085">
    <property type="protein sequence ID" value="OOP56316.1"/>
    <property type="molecule type" value="Genomic_DNA"/>
</dbReference>
<evidence type="ECO:0000313" key="1">
    <source>
        <dbReference type="EMBL" id="OOP56316.1"/>
    </source>
</evidence>
<dbReference type="GO" id="GO:0005737">
    <property type="term" value="C:cytoplasm"/>
    <property type="evidence" value="ECO:0007669"/>
    <property type="project" value="TreeGrafter"/>
</dbReference>
<dbReference type="Pfam" id="PF06293">
    <property type="entry name" value="Kdo"/>
    <property type="match status" value="2"/>
</dbReference>
<dbReference type="PROSITE" id="PS00108">
    <property type="entry name" value="PROTEIN_KINASE_ST"/>
    <property type="match status" value="1"/>
</dbReference>
<comment type="caution">
    <text evidence="1">The sequence shown here is derived from an EMBL/GenBank/DDBJ whole genome shotgun (WGS) entry which is preliminary data.</text>
</comment>
<dbReference type="PANTHER" id="PTHR44167:SF24">
    <property type="entry name" value="SERINE_THREONINE-PROTEIN KINASE CHK2"/>
    <property type="match status" value="1"/>
</dbReference>
<proteinExistence type="predicted"/>
<dbReference type="PANTHER" id="PTHR44167">
    <property type="entry name" value="OVARIAN-SPECIFIC SERINE/THREONINE-PROTEIN KINASE LOK-RELATED"/>
    <property type="match status" value="1"/>
</dbReference>
<reference evidence="1 2" key="1">
    <citation type="journal article" date="2017" name="Water Res.">
        <title>Discovery and metagenomic analysis of an anammox bacterial enrichment related to Candidatus "Brocadia caroliniensis" in a full-scale glycerol-fed nitritation-denitritation separate centrate treatment process.</title>
        <authorList>
            <person name="Park H."/>
            <person name="Brotto A.C."/>
            <person name="van Loosdrecht M.C."/>
            <person name="Chandran K."/>
        </authorList>
    </citation>
    <scope>NUCLEOTIDE SEQUENCE [LARGE SCALE GENOMIC DNA]</scope>
    <source>
        <strain evidence="1">26THWARD</strain>
    </source>
</reference>